<dbReference type="EMBL" id="JACHGY010000001">
    <property type="protein sequence ID" value="MBB6430884.1"/>
    <property type="molecule type" value="Genomic_DNA"/>
</dbReference>
<dbReference type="InterPro" id="IPR027417">
    <property type="entry name" value="P-loop_NTPase"/>
</dbReference>
<dbReference type="InterPro" id="IPR003439">
    <property type="entry name" value="ABC_transporter-like_ATP-bd"/>
</dbReference>
<dbReference type="RefSeq" id="WP_184678377.1">
    <property type="nucleotide sequence ID" value="NZ_JACHGY010000001.1"/>
</dbReference>
<dbReference type="Gene3D" id="3.40.50.300">
    <property type="entry name" value="P-loop containing nucleotide triphosphate hydrolases"/>
    <property type="match status" value="1"/>
</dbReference>
<keyword evidence="2" id="KW-0813">Transport</keyword>
<dbReference type="GO" id="GO:0016887">
    <property type="term" value="F:ATP hydrolysis activity"/>
    <property type="evidence" value="ECO:0007669"/>
    <property type="project" value="InterPro"/>
</dbReference>
<dbReference type="PANTHER" id="PTHR43335">
    <property type="entry name" value="ABC TRANSPORTER, ATP-BINDING PROTEIN"/>
    <property type="match status" value="1"/>
</dbReference>
<dbReference type="InterPro" id="IPR003593">
    <property type="entry name" value="AAA+_ATPase"/>
</dbReference>
<protein>
    <submittedName>
        <fullName evidence="6">ABC-2 type transport system ATP-binding protein</fullName>
    </submittedName>
</protein>
<accession>A0A7X0HAM2</accession>
<comment type="caution">
    <text evidence="6">The sequence shown here is derived from an EMBL/GenBank/DDBJ whole genome shotgun (WGS) entry which is preliminary data.</text>
</comment>
<dbReference type="Proteomes" id="UP000541810">
    <property type="component" value="Unassembled WGS sequence"/>
</dbReference>
<keyword evidence="7" id="KW-1185">Reference proteome</keyword>
<sequence length="331" mass="36115">MVKAENLTKWYGPTLAVDALSLELEPGQIVGFLGPNGAGKSTTIRMLTGYLPPTSGRATLDGHDVLTHAADARRKLGYLPESNPLYPEMRVEEYLHFAGKLHNMPRNQRRDRIGHVAERCGLSHLRRRTIGRLSKGNKQRVGLAAALLHDPPVLVLDEPTSGLDPNQISQVRQLIRDLAGEHTVLLSSHILPEVQRVADRVVIIAQGKIVADGTVDELRERSHAEDDRAPVHVEVRGTADAIKQALSGLEHVDTVEVATDPGQDGWCNAWVVPHGRKDVRVAVAEALAAQQLLVREIRREAGTLEEFFVRVTDTSRPAEPRNADAAGGSAA</sequence>
<dbReference type="PROSITE" id="PS50893">
    <property type="entry name" value="ABC_TRANSPORTER_2"/>
    <property type="match status" value="1"/>
</dbReference>
<evidence type="ECO:0000313" key="6">
    <source>
        <dbReference type="EMBL" id="MBB6430884.1"/>
    </source>
</evidence>
<organism evidence="6 7">
    <name type="scientific">Algisphaera agarilytica</name>
    <dbReference type="NCBI Taxonomy" id="1385975"/>
    <lineage>
        <taxon>Bacteria</taxon>
        <taxon>Pseudomonadati</taxon>
        <taxon>Planctomycetota</taxon>
        <taxon>Phycisphaerae</taxon>
        <taxon>Phycisphaerales</taxon>
        <taxon>Phycisphaeraceae</taxon>
        <taxon>Algisphaera</taxon>
    </lineage>
</organism>
<dbReference type="GO" id="GO:0005524">
    <property type="term" value="F:ATP binding"/>
    <property type="evidence" value="ECO:0007669"/>
    <property type="project" value="UniProtKB-KW"/>
</dbReference>
<keyword evidence="3" id="KW-0547">Nucleotide-binding</keyword>
<dbReference type="Pfam" id="PF00005">
    <property type="entry name" value="ABC_tran"/>
    <property type="match status" value="1"/>
</dbReference>
<dbReference type="PANTHER" id="PTHR43335:SF4">
    <property type="entry name" value="ABC TRANSPORTER, ATP-BINDING PROTEIN"/>
    <property type="match status" value="1"/>
</dbReference>
<dbReference type="PROSITE" id="PS00211">
    <property type="entry name" value="ABC_TRANSPORTER_1"/>
    <property type="match status" value="1"/>
</dbReference>
<proteinExistence type="inferred from homology"/>
<name>A0A7X0HAM2_9BACT</name>
<reference evidence="6 7" key="1">
    <citation type="submission" date="2020-08" db="EMBL/GenBank/DDBJ databases">
        <title>Genomic Encyclopedia of Type Strains, Phase IV (KMG-IV): sequencing the most valuable type-strain genomes for metagenomic binning, comparative biology and taxonomic classification.</title>
        <authorList>
            <person name="Goeker M."/>
        </authorList>
    </citation>
    <scope>NUCLEOTIDE SEQUENCE [LARGE SCALE GENOMIC DNA]</scope>
    <source>
        <strain evidence="6 7">DSM 103725</strain>
    </source>
</reference>
<dbReference type="SMART" id="SM00382">
    <property type="entry name" value="AAA"/>
    <property type="match status" value="1"/>
</dbReference>
<dbReference type="SUPFAM" id="SSF52540">
    <property type="entry name" value="P-loop containing nucleoside triphosphate hydrolases"/>
    <property type="match status" value="1"/>
</dbReference>
<evidence type="ECO:0000256" key="1">
    <source>
        <dbReference type="ARBA" id="ARBA00005417"/>
    </source>
</evidence>
<dbReference type="AlphaFoldDB" id="A0A7X0HAM2"/>
<keyword evidence="4 6" id="KW-0067">ATP-binding</keyword>
<evidence type="ECO:0000256" key="4">
    <source>
        <dbReference type="ARBA" id="ARBA00022840"/>
    </source>
</evidence>
<dbReference type="InterPro" id="IPR017871">
    <property type="entry name" value="ABC_transporter-like_CS"/>
</dbReference>
<evidence type="ECO:0000256" key="3">
    <source>
        <dbReference type="ARBA" id="ARBA00022741"/>
    </source>
</evidence>
<gene>
    <name evidence="6" type="ORF">HNQ40_002690</name>
</gene>
<evidence type="ECO:0000313" key="7">
    <source>
        <dbReference type="Proteomes" id="UP000541810"/>
    </source>
</evidence>
<evidence type="ECO:0000256" key="2">
    <source>
        <dbReference type="ARBA" id="ARBA00022448"/>
    </source>
</evidence>
<feature type="domain" description="ABC transporter" evidence="5">
    <location>
        <begin position="2"/>
        <end position="231"/>
    </location>
</feature>
<evidence type="ECO:0000259" key="5">
    <source>
        <dbReference type="PROSITE" id="PS50893"/>
    </source>
</evidence>
<dbReference type="CDD" id="cd03230">
    <property type="entry name" value="ABC_DR_subfamily_A"/>
    <property type="match status" value="1"/>
</dbReference>
<comment type="similarity">
    <text evidence="1">Belongs to the ABC transporter superfamily.</text>
</comment>